<evidence type="ECO:0000256" key="1">
    <source>
        <dbReference type="ARBA" id="ARBA00004601"/>
    </source>
</evidence>
<dbReference type="GO" id="GO:0019905">
    <property type="term" value="F:syntaxin binding"/>
    <property type="evidence" value="ECO:0007669"/>
    <property type="project" value="TreeGrafter"/>
</dbReference>
<keyword evidence="5" id="KW-0333">Golgi apparatus</keyword>
<gene>
    <name evidence="9" type="ORF">BT63DRAFT_421489</name>
</gene>
<name>A0A6A6UPD3_9PEZI</name>
<organism evidence="9 10">
    <name type="scientific">Microthyrium microscopicum</name>
    <dbReference type="NCBI Taxonomy" id="703497"/>
    <lineage>
        <taxon>Eukaryota</taxon>
        <taxon>Fungi</taxon>
        <taxon>Dikarya</taxon>
        <taxon>Ascomycota</taxon>
        <taxon>Pezizomycotina</taxon>
        <taxon>Dothideomycetes</taxon>
        <taxon>Dothideomycetes incertae sedis</taxon>
        <taxon>Microthyriales</taxon>
        <taxon>Microthyriaceae</taxon>
        <taxon>Microthyrium</taxon>
    </lineage>
</organism>
<evidence type="ECO:0000256" key="3">
    <source>
        <dbReference type="ARBA" id="ARBA00022448"/>
    </source>
</evidence>
<dbReference type="EMBL" id="MU004231">
    <property type="protein sequence ID" value="KAF2673331.1"/>
    <property type="molecule type" value="Genomic_DNA"/>
</dbReference>
<dbReference type="InterPro" id="IPR039745">
    <property type="entry name" value="Vps54"/>
</dbReference>
<dbReference type="GO" id="GO:0042147">
    <property type="term" value="P:retrograde transport, endosome to Golgi"/>
    <property type="evidence" value="ECO:0007669"/>
    <property type="project" value="InterPro"/>
</dbReference>
<evidence type="ECO:0000256" key="4">
    <source>
        <dbReference type="ARBA" id="ARBA00022927"/>
    </source>
</evidence>
<keyword evidence="3" id="KW-0813">Transport</keyword>
<proteinExistence type="inferred from homology"/>
<feature type="region of interest" description="Disordered" evidence="7">
    <location>
        <begin position="135"/>
        <end position="209"/>
    </location>
</feature>
<evidence type="ECO:0000259" key="8">
    <source>
        <dbReference type="Pfam" id="PF07928"/>
    </source>
</evidence>
<dbReference type="GO" id="GO:0005829">
    <property type="term" value="C:cytosol"/>
    <property type="evidence" value="ECO:0007669"/>
    <property type="project" value="GOC"/>
</dbReference>
<dbReference type="OrthoDB" id="10259024at2759"/>
<sequence length="1070" mass="117581">MANPPRTPIDTFDSFPSTPLSPRSENFDRIRKSANNRFQRRESIASIASSIGAPLDTSGQRRPGSISDNNQNAISTLLQPSITRTGLLPHTSAPASSLHRPPTTRDIPPVTLTNIPNIDPIVFRPYLSQVGSLFQARQQAEPEQSASQWSRRERAGSRDEDSAGYFDSSSPIDRASRPPSRGSISGATPIESPTLSRRRSSGSTRRTQLAVAPLTSIPNVYFDENFHLENPRTFDVVTERSEVIKTPQVQNEDGKGANGSANGAPVAPRKALATNAILQEKLSWYLDTVEIHLISSISAASKSFFAALGSLRELHSEAADSVAKIQKLRLDLEKLDKDMAMGRLEIVRSRQRRQNLQKLGDATIQLQNVIQGAATCEELVEQGDLEQSLHRIAVLEDYACGNAEPEIAQNHSWLCPKPPGDLVDMRRVKALAGFGDGMNQLRARIGAGYQSRFLEALLTDLRHHFESVSHNDTLRRWASTSQRARGGMHVATPSGLPAYLSANSELRSKLSAILIGLKRSKFTTLATATFREAINKEMKSIIRHNLPSSSDDDVESMTSISTRSSRAPLSQQEKSAILARNLRSLEPEDAEELLTNTYCAVGEALRRLQFQCKLLLDVSSDPGISSPVRSPIRRAHTTMSSLDATLSPPLPARSPSPNLQQELTDALDLSSLLGQAVDVAQSQIIKVLKVRAEQSAHLTTPHFVRYFNLNRLFADECEAVSGRSGAALKGVINNQIHEFIPFLADTERQSLATAMQADTWEVKDFHEADSVVLANVLQGMTSDPPSYLKQAYIWEEPSKEEASTTNGDTNGTVTRSATIDEQKFILPNSAILLVHGISRFETLIACIPSISAEVTSAILDYLKLYNSQAYQLVLGAGATRSSAGLKNINSKNLALASQALAFGITLIPYIREFVRRRPAMSGSDLLLDFDRTRNLFQDHQTNIHEKLVEIMTVRAGNHVTTMRSIDMDADAGREGNSPHMEVLAKETAQLYRALAKHLPDHTVAEIMGPVWQSYQEQFTQAFQEADIHTEEGRQRLLRDAEVFNTRLARIDGASAVGAALVNVVNEKTIG</sequence>
<dbReference type="GO" id="GO:0000938">
    <property type="term" value="C:GARP complex"/>
    <property type="evidence" value="ECO:0007669"/>
    <property type="project" value="InterPro"/>
</dbReference>
<protein>
    <submittedName>
        <fullName evidence="9">Vps54-domain-containing protein</fullName>
    </submittedName>
</protein>
<dbReference type="AlphaFoldDB" id="A0A6A6UPD3"/>
<feature type="domain" description="Vacuolar protein sorting-associated protein 54 C-terminal" evidence="8">
    <location>
        <begin position="821"/>
        <end position="954"/>
    </location>
</feature>
<evidence type="ECO:0000313" key="10">
    <source>
        <dbReference type="Proteomes" id="UP000799302"/>
    </source>
</evidence>
<feature type="compositionally biased region" description="Polar residues" evidence="7">
    <location>
        <begin position="556"/>
        <end position="572"/>
    </location>
</feature>
<keyword evidence="10" id="KW-1185">Reference proteome</keyword>
<dbReference type="PANTHER" id="PTHR12965:SF0">
    <property type="entry name" value="VACUOLAR PROTEIN SORTING-ASSOCIATED PROTEIN 54"/>
    <property type="match status" value="1"/>
</dbReference>
<keyword evidence="4" id="KW-0653">Protein transport</keyword>
<dbReference type="InterPro" id="IPR012501">
    <property type="entry name" value="Vps54_C"/>
</dbReference>
<feature type="region of interest" description="Disordered" evidence="7">
    <location>
        <begin position="545"/>
        <end position="572"/>
    </location>
</feature>
<comment type="subcellular location">
    <subcellularLocation>
        <location evidence="1">Golgi apparatus</location>
        <location evidence="1">trans-Golgi network</location>
    </subcellularLocation>
</comment>
<feature type="region of interest" description="Disordered" evidence="7">
    <location>
        <begin position="49"/>
        <end position="71"/>
    </location>
</feature>
<feature type="region of interest" description="Disordered" evidence="7">
    <location>
        <begin position="84"/>
        <end position="115"/>
    </location>
</feature>
<comment type="similarity">
    <text evidence="2">Belongs to the VPS54 family.</text>
</comment>
<feature type="compositionally biased region" description="Polar residues" evidence="7">
    <location>
        <begin position="135"/>
        <end position="149"/>
    </location>
</feature>
<evidence type="ECO:0000313" key="9">
    <source>
        <dbReference type="EMBL" id="KAF2673331.1"/>
    </source>
</evidence>
<accession>A0A6A6UPD3</accession>
<evidence type="ECO:0000256" key="7">
    <source>
        <dbReference type="SAM" id="MobiDB-lite"/>
    </source>
</evidence>
<feature type="compositionally biased region" description="Polar residues" evidence="7">
    <location>
        <begin position="14"/>
        <end position="24"/>
    </location>
</feature>
<feature type="compositionally biased region" description="Basic and acidic residues" evidence="7">
    <location>
        <begin position="150"/>
        <end position="161"/>
    </location>
</feature>
<dbReference type="GO" id="GO:0015031">
    <property type="term" value="P:protein transport"/>
    <property type="evidence" value="ECO:0007669"/>
    <property type="project" value="UniProtKB-KW"/>
</dbReference>
<evidence type="ECO:0000256" key="5">
    <source>
        <dbReference type="ARBA" id="ARBA00023034"/>
    </source>
</evidence>
<evidence type="ECO:0000256" key="2">
    <source>
        <dbReference type="ARBA" id="ARBA00009150"/>
    </source>
</evidence>
<keyword evidence="6" id="KW-0175">Coiled coil</keyword>
<dbReference type="Pfam" id="PF07928">
    <property type="entry name" value="Vps54"/>
    <property type="match status" value="1"/>
</dbReference>
<dbReference type="Proteomes" id="UP000799302">
    <property type="component" value="Unassembled WGS sequence"/>
</dbReference>
<dbReference type="PANTHER" id="PTHR12965">
    <property type="entry name" value="VACUOLAR PROTEIN SORTING 54"/>
    <property type="match status" value="1"/>
</dbReference>
<feature type="region of interest" description="Disordered" evidence="7">
    <location>
        <begin position="1"/>
        <end position="28"/>
    </location>
</feature>
<evidence type="ECO:0000256" key="6">
    <source>
        <dbReference type="ARBA" id="ARBA00023054"/>
    </source>
</evidence>
<reference evidence="9" key="1">
    <citation type="journal article" date="2020" name="Stud. Mycol.">
        <title>101 Dothideomycetes genomes: a test case for predicting lifestyles and emergence of pathogens.</title>
        <authorList>
            <person name="Haridas S."/>
            <person name="Albert R."/>
            <person name="Binder M."/>
            <person name="Bloem J."/>
            <person name="Labutti K."/>
            <person name="Salamov A."/>
            <person name="Andreopoulos B."/>
            <person name="Baker S."/>
            <person name="Barry K."/>
            <person name="Bills G."/>
            <person name="Bluhm B."/>
            <person name="Cannon C."/>
            <person name="Castanera R."/>
            <person name="Culley D."/>
            <person name="Daum C."/>
            <person name="Ezra D."/>
            <person name="Gonzalez J."/>
            <person name="Henrissat B."/>
            <person name="Kuo A."/>
            <person name="Liang C."/>
            <person name="Lipzen A."/>
            <person name="Lutzoni F."/>
            <person name="Magnuson J."/>
            <person name="Mondo S."/>
            <person name="Nolan M."/>
            <person name="Ohm R."/>
            <person name="Pangilinan J."/>
            <person name="Park H.-J."/>
            <person name="Ramirez L."/>
            <person name="Alfaro M."/>
            <person name="Sun H."/>
            <person name="Tritt A."/>
            <person name="Yoshinaga Y."/>
            <person name="Zwiers L.-H."/>
            <person name="Turgeon B."/>
            <person name="Goodwin S."/>
            <person name="Spatafora J."/>
            <person name="Crous P."/>
            <person name="Grigoriev I."/>
        </authorList>
    </citation>
    <scope>NUCLEOTIDE SEQUENCE</scope>
    <source>
        <strain evidence="9">CBS 115976</strain>
    </source>
</reference>
<dbReference type="GO" id="GO:0006896">
    <property type="term" value="P:Golgi to vacuole transport"/>
    <property type="evidence" value="ECO:0007669"/>
    <property type="project" value="TreeGrafter"/>
</dbReference>